<protein>
    <submittedName>
        <fullName evidence="2">TlpA family protein disulfide reductase</fullName>
    </submittedName>
</protein>
<accession>A0ABW2ILP0</accession>
<reference evidence="3" key="1">
    <citation type="journal article" date="2019" name="Int. J. Syst. Evol. Microbiol.">
        <title>The Global Catalogue of Microorganisms (GCM) 10K type strain sequencing project: providing services to taxonomists for standard genome sequencing and annotation.</title>
        <authorList>
            <consortium name="The Broad Institute Genomics Platform"/>
            <consortium name="The Broad Institute Genome Sequencing Center for Infectious Disease"/>
            <person name="Wu L."/>
            <person name="Ma J."/>
        </authorList>
    </citation>
    <scope>NUCLEOTIDE SEQUENCE [LARGE SCALE GENOMIC DNA]</scope>
    <source>
        <strain evidence="3">CCUG 51308</strain>
    </source>
</reference>
<evidence type="ECO:0000313" key="2">
    <source>
        <dbReference type="EMBL" id="MFC7292064.1"/>
    </source>
</evidence>
<evidence type="ECO:0000259" key="1">
    <source>
        <dbReference type="PROSITE" id="PS51352"/>
    </source>
</evidence>
<dbReference type="SUPFAM" id="SSF52833">
    <property type="entry name" value="Thioredoxin-like"/>
    <property type="match status" value="1"/>
</dbReference>
<comment type="caution">
    <text evidence="2">The sequence shown here is derived from an EMBL/GenBank/DDBJ whole genome shotgun (WGS) entry which is preliminary data.</text>
</comment>
<dbReference type="InterPro" id="IPR036249">
    <property type="entry name" value="Thioredoxin-like_sf"/>
</dbReference>
<dbReference type="EMBL" id="JBHTBR010000005">
    <property type="protein sequence ID" value="MFC7292064.1"/>
    <property type="molecule type" value="Genomic_DNA"/>
</dbReference>
<feature type="domain" description="Thioredoxin" evidence="1">
    <location>
        <begin position="52"/>
        <end position="195"/>
    </location>
</feature>
<evidence type="ECO:0000313" key="3">
    <source>
        <dbReference type="Proteomes" id="UP001596492"/>
    </source>
</evidence>
<gene>
    <name evidence="2" type="ORF">ACFQS8_10595</name>
</gene>
<dbReference type="RefSeq" id="WP_382167305.1">
    <property type="nucleotide sequence ID" value="NZ_JBHTBR010000005.1"/>
</dbReference>
<proteinExistence type="predicted"/>
<dbReference type="InterPro" id="IPR050553">
    <property type="entry name" value="Thioredoxin_ResA/DsbE_sf"/>
</dbReference>
<dbReference type="InterPro" id="IPR013740">
    <property type="entry name" value="Redoxin"/>
</dbReference>
<dbReference type="CDD" id="cd02966">
    <property type="entry name" value="TlpA_like_family"/>
    <property type="match status" value="1"/>
</dbReference>
<dbReference type="PROSITE" id="PS51352">
    <property type="entry name" value="THIOREDOXIN_2"/>
    <property type="match status" value="1"/>
</dbReference>
<name>A0ABW2ILP0_9PROT</name>
<dbReference type="Pfam" id="PF08534">
    <property type="entry name" value="Redoxin"/>
    <property type="match status" value="1"/>
</dbReference>
<sequence>MPKAITRFGIPAMLIVGALFVVFALFSASSPPNVGGTGLNKYAKGDLEAFEFTSGQMAPAARFDNVDGQSMSLEDFRGQVVVLNIWFEACPPCEEEMPSLGRLQTALADSGVKVLAVAVDRDFNRENSRKALEQWTGGTLDFFFDKTYGIAYETGAKGMPTTIVYDREGKEVGRLSGGADWASENAIGLIKAIADDA</sequence>
<organism evidence="2 3">
    <name type="scientific">Hirschia litorea</name>
    <dbReference type="NCBI Taxonomy" id="1199156"/>
    <lineage>
        <taxon>Bacteria</taxon>
        <taxon>Pseudomonadati</taxon>
        <taxon>Pseudomonadota</taxon>
        <taxon>Alphaproteobacteria</taxon>
        <taxon>Hyphomonadales</taxon>
        <taxon>Hyphomonadaceae</taxon>
        <taxon>Hirschia</taxon>
    </lineage>
</organism>
<dbReference type="PANTHER" id="PTHR42852">
    <property type="entry name" value="THIOL:DISULFIDE INTERCHANGE PROTEIN DSBE"/>
    <property type="match status" value="1"/>
</dbReference>
<dbReference type="Gene3D" id="3.40.30.10">
    <property type="entry name" value="Glutaredoxin"/>
    <property type="match status" value="1"/>
</dbReference>
<keyword evidence="3" id="KW-1185">Reference proteome</keyword>
<dbReference type="InterPro" id="IPR013766">
    <property type="entry name" value="Thioredoxin_domain"/>
</dbReference>
<dbReference type="PANTHER" id="PTHR42852:SF13">
    <property type="entry name" value="PROTEIN DIPZ"/>
    <property type="match status" value="1"/>
</dbReference>
<dbReference type="Proteomes" id="UP001596492">
    <property type="component" value="Unassembled WGS sequence"/>
</dbReference>